<feature type="signal peptide" evidence="2">
    <location>
        <begin position="1"/>
        <end position="20"/>
    </location>
</feature>
<evidence type="ECO:0000259" key="3">
    <source>
        <dbReference type="Pfam" id="PF07833"/>
    </source>
</evidence>
<dbReference type="RefSeq" id="WP_173132414.1">
    <property type="nucleotide sequence ID" value="NZ_CP073365.1"/>
</dbReference>
<comment type="caution">
    <text evidence="4">The sequence shown here is derived from an EMBL/GenBank/DDBJ whole genome shotgun (WGS) entry which is preliminary data.</text>
</comment>
<feature type="compositionally biased region" description="Low complexity" evidence="1">
    <location>
        <begin position="96"/>
        <end position="113"/>
    </location>
</feature>
<name>A0ABX2DQ06_9BACL</name>
<feature type="region of interest" description="Disordered" evidence="1">
    <location>
        <begin position="95"/>
        <end position="123"/>
    </location>
</feature>
<evidence type="ECO:0000313" key="4">
    <source>
        <dbReference type="EMBL" id="NQX45946.1"/>
    </source>
</evidence>
<dbReference type="EMBL" id="JABMKX010000005">
    <property type="protein sequence ID" value="NQX45946.1"/>
    <property type="molecule type" value="Genomic_DNA"/>
</dbReference>
<keyword evidence="2" id="KW-0732">Signal</keyword>
<proteinExistence type="predicted"/>
<accession>A0ABX2DQ06</accession>
<keyword evidence="5" id="KW-1185">Reference proteome</keyword>
<dbReference type="Proteomes" id="UP000711047">
    <property type="component" value="Unassembled WGS sequence"/>
</dbReference>
<evidence type="ECO:0000256" key="2">
    <source>
        <dbReference type="SAM" id="SignalP"/>
    </source>
</evidence>
<sequence length="220" mass="22602">MKKKVAATAALLGLTLTASAGVYAASNLQEIKALLNHKLGIVVNGQVYTPKDGNGKTLAPITYNGTTYLPVRSIGEALNTSVTYDAKTSRVIIGDSASSGGSSGTPSTGTSAETVKRPKSLPADFPLPADAKIFDLIEGSATGKPSATFSYLTKQGLEPLGNTYKEYFVQKGATSKSEEVSASAFSIIDAGSTFAVTLDGAPGTGSSQGYNVVHVIWSGE</sequence>
<evidence type="ECO:0000256" key="1">
    <source>
        <dbReference type="SAM" id="MobiDB-lite"/>
    </source>
</evidence>
<feature type="domain" description="Copper amine oxidase-like N-terminal" evidence="3">
    <location>
        <begin position="57"/>
        <end position="94"/>
    </location>
</feature>
<organism evidence="4 5">
    <name type="scientific">Paenibacillus tritici</name>
    <dbReference type="NCBI Taxonomy" id="1873425"/>
    <lineage>
        <taxon>Bacteria</taxon>
        <taxon>Bacillati</taxon>
        <taxon>Bacillota</taxon>
        <taxon>Bacilli</taxon>
        <taxon>Bacillales</taxon>
        <taxon>Paenibacillaceae</taxon>
        <taxon>Paenibacillus</taxon>
    </lineage>
</organism>
<reference evidence="4 5" key="1">
    <citation type="submission" date="2020-05" db="EMBL/GenBank/DDBJ databases">
        <title>Paenibacillus glebae, sp. nov., Paenibacillus humi sp. nov., Paenibacillus pedi sp. nov., Paenibacillus terrestris sp. nov. and Paenibacillus terricola sp. nov., isolated from a forest top soil sample.</title>
        <authorList>
            <person name="Qi S."/>
            <person name="Carlier A."/>
            <person name="Cnockaert M."/>
            <person name="Vandamme P."/>
        </authorList>
    </citation>
    <scope>NUCLEOTIDE SEQUENCE [LARGE SCALE GENOMIC DNA]</scope>
    <source>
        <strain evidence="4 5">LMG 29502</strain>
    </source>
</reference>
<dbReference type="Pfam" id="PF07833">
    <property type="entry name" value="Cu_amine_oxidN1"/>
    <property type="match status" value="1"/>
</dbReference>
<gene>
    <name evidence="4" type="ORF">HQN87_11445</name>
</gene>
<dbReference type="InterPro" id="IPR012854">
    <property type="entry name" value="Cu_amine_oxidase-like_N"/>
</dbReference>
<feature type="chain" id="PRO_5046011254" description="Copper amine oxidase-like N-terminal domain-containing protein" evidence="2">
    <location>
        <begin position="21"/>
        <end position="220"/>
    </location>
</feature>
<protein>
    <recommendedName>
        <fullName evidence="3">Copper amine oxidase-like N-terminal domain-containing protein</fullName>
    </recommendedName>
</protein>
<evidence type="ECO:0000313" key="5">
    <source>
        <dbReference type="Proteomes" id="UP000711047"/>
    </source>
</evidence>